<evidence type="ECO:0000313" key="2">
    <source>
        <dbReference type="EMBL" id="TCP00552.1"/>
    </source>
</evidence>
<reference evidence="2 4" key="1">
    <citation type="submission" date="2019-03" db="EMBL/GenBank/DDBJ databases">
        <title>Genomic Encyclopedia of Type Strains, Phase IV (KMG-IV): sequencing the most valuable type-strain genomes for metagenomic binning, comparative biology and taxonomic classification.</title>
        <authorList>
            <person name="Goeker M."/>
        </authorList>
    </citation>
    <scope>NUCLEOTIDE SEQUENCE [LARGE SCALE GENOMIC DNA]</scope>
    <source>
        <strain evidence="2 4">DSM 17474</strain>
    </source>
</reference>
<dbReference type="Proteomes" id="UP000829756">
    <property type="component" value="Chromosome"/>
</dbReference>
<evidence type="ECO:0000313" key="5">
    <source>
        <dbReference type="Proteomes" id="UP000829756"/>
    </source>
</evidence>
<evidence type="ECO:0000259" key="1">
    <source>
        <dbReference type="Pfam" id="PF26468"/>
    </source>
</evidence>
<organism evidence="3 5">
    <name type="scientific">Uruburuella suis</name>
    <dbReference type="NCBI Taxonomy" id="252130"/>
    <lineage>
        <taxon>Bacteria</taxon>
        <taxon>Pseudomonadati</taxon>
        <taxon>Pseudomonadota</taxon>
        <taxon>Betaproteobacteria</taxon>
        <taxon>Neisseriales</taxon>
        <taxon>Neisseriaceae</taxon>
        <taxon>Uruburuella</taxon>
    </lineage>
</organism>
<feature type="domain" description="GIY-YIG" evidence="1">
    <location>
        <begin position="27"/>
        <end position="191"/>
    </location>
</feature>
<gene>
    <name evidence="2" type="ORF">EV680_1377</name>
    <name evidence="3" type="ORF">LVJ78_12085</name>
</gene>
<dbReference type="Proteomes" id="UP000294721">
    <property type="component" value="Unassembled WGS sequence"/>
</dbReference>
<dbReference type="AlphaFoldDB" id="A0AAE9KGY4"/>
<dbReference type="InterPro" id="IPR058782">
    <property type="entry name" value="GIY_YIG_3"/>
</dbReference>
<evidence type="ECO:0000313" key="3">
    <source>
        <dbReference type="EMBL" id="UOO79394.1"/>
    </source>
</evidence>
<reference evidence="3" key="3">
    <citation type="journal article" date="2022" name="Res Sq">
        <title>Evolution of multicellular longitudinally dividing oral cavity symbionts (Neisseriaceae).</title>
        <authorList>
            <person name="Nyongesa S."/>
            <person name="Weber P."/>
            <person name="Bernet E."/>
            <person name="Pullido F."/>
            <person name="Nieckarz M."/>
            <person name="Delaby M."/>
            <person name="Nieves C."/>
            <person name="Viehboeck T."/>
            <person name="Krause N."/>
            <person name="Rivera-Millot A."/>
            <person name="Nakamura A."/>
            <person name="Vischer N."/>
            <person name="VanNieuwenhze M."/>
            <person name="Brun Y."/>
            <person name="Cava F."/>
            <person name="Bulgheresi S."/>
            <person name="Veyrier F."/>
        </authorList>
    </citation>
    <scope>NUCLEOTIDE SEQUENCE</scope>
    <source>
        <strain evidence="3">1258/02</strain>
    </source>
</reference>
<dbReference type="KEGG" id="usu:LVJ78_12085"/>
<name>A0AAE9KGY4_9NEIS</name>
<sequence length="245" mass="28567">MNDNGVILHEQFNALKRYSFNFDRNVIFKNGLYVLFEKGEKFLEFDRIVRVGTHTGQNNLVKRLTEHFLKPNKDRSIFRKHIGRAILSRDNNLELLKQWEIDLTGKKAREEWAGKIDTAAIKSVEDRVTAYMQEYFTFSVIPLETKEERLFFEAGIIATTSRSPHFYPSANWLGKFSPEEKIRTRGVWLVHGLNGRSLTEAEMGDLIKCAETSRLKELNSKDITVFKQHERSSENASRDNFFNKT</sequence>
<dbReference type="EMBL" id="CP091507">
    <property type="protein sequence ID" value="UOO79394.1"/>
    <property type="molecule type" value="Genomic_DNA"/>
</dbReference>
<accession>A0AAE9KGY4</accession>
<evidence type="ECO:0000313" key="4">
    <source>
        <dbReference type="Proteomes" id="UP000294721"/>
    </source>
</evidence>
<protein>
    <recommendedName>
        <fullName evidence="1">GIY-YIG domain-containing protein</fullName>
    </recommendedName>
</protein>
<reference evidence="3" key="2">
    <citation type="submission" date="2021-12" db="EMBL/GenBank/DDBJ databases">
        <authorList>
            <person name="Veyrier F.J."/>
        </authorList>
    </citation>
    <scope>NUCLEOTIDE SEQUENCE</scope>
    <source>
        <strain evidence="3">1258/02</strain>
    </source>
</reference>
<dbReference type="EMBL" id="SLXE01000037">
    <property type="protein sequence ID" value="TCP00552.1"/>
    <property type="molecule type" value="Genomic_DNA"/>
</dbReference>
<proteinExistence type="predicted"/>
<dbReference type="Pfam" id="PF26468">
    <property type="entry name" value="GIY_YIG_3"/>
    <property type="match status" value="1"/>
</dbReference>
<dbReference type="RefSeq" id="WP_132954725.1">
    <property type="nucleotide sequence ID" value="NZ_CALJUB010000078.1"/>
</dbReference>
<keyword evidence="4" id="KW-1185">Reference proteome</keyword>